<dbReference type="Proteomes" id="UP000028486">
    <property type="component" value="Chromosome"/>
</dbReference>
<dbReference type="STRING" id="1244531.CIG2463D_0009"/>
<dbReference type="PROSITE" id="PS51208">
    <property type="entry name" value="AUTOTRANSPORTER"/>
    <property type="match status" value="1"/>
</dbReference>
<proteinExistence type="predicted"/>
<evidence type="ECO:0000259" key="2">
    <source>
        <dbReference type="PROSITE" id="PS51208"/>
    </source>
</evidence>
<name>A0A076FDK6_9BACT</name>
<dbReference type="KEGG" id="caj:CIG1485E_0009"/>
<gene>
    <name evidence="3" type="ORF">CIG1485E_0009</name>
</gene>
<feature type="compositionally biased region" description="Basic and acidic residues" evidence="1">
    <location>
        <begin position="652"/>
        <end position="679"/>
    </location>
</feature>
<feature type="region of interest" description="Disordered" evidence="1">
    <location>
        <begin position="628"/>
        <end position="688"/>
    </location>
</feature>
<evidence type="ECO:0000313" key="4">
    <source>
        <dbReference type="Proteomes" id="UP000028486"/>
    </source>
</evidence>
<dbReference type="AlphaFoldDB" id="A0A076FDK6"/>
<dbReference type="OrthoDB" id="5363525at2"/>
<reference evidence="4" key="1">
    <citation type="journal article" date="2014" name="Genome Announc.">
        <title>Complete Genome Sequence of Campylobacter iguaniorum Strain 1485ET, Isolated from a Bearded Dragon (Pogona vitticeps).</title>
        <authorList>
            <person name="Gilbert M.J."/>
            <person name="Miller W.G."/>
            <person name="Yee E."/>
            <person name="Kik M."/>
            <person name="Wagenaar J.A."/>
            <person name="Duim B."/>
        </authorList>
    </citation>
    <scope>NUCLEOTIDE SEQUENCE [LARGE SCALE GENOMIC DNA]</scope>
    <source>
        <strain evidence="4">1485E</strain>
    </source>
</reference>
<protein>
    <submittedName>
        <fullName evidence="3">Autotransporter domain protein</fullName>
    </submittedName>
</protein>
<organism evidence="3 4">
    <name type="scientific">Campylobacter iguaniorum</name>
    <dbReference type="NCBI Taxonomy" id="1244531"/>
    <lineage>
        <taxon>Bacteria</taxon>
        <taxon>Pseudomonadati</taxon>
        <taxon>Campylobacterota</taxon>
        <taxon>Epsilonproteobacteria</taxon>
        <taxon>Campylobacterales</taxon>
        <taxon>Campylobacteraceae</taxon>
        <taxon>Campylobacter</taxon>
    </lineage>
</organism>
<dbReference type="InterPro" id="IPR036709">
    <property type="entry name" value="Autotransporte_beta_dom_sf"/>
</dbReference>
<evidence type="ECO:0000313" key="3">
    <source>
        <dbReference type="EMBL" id="AII13889.1"/>
    </source>
</evidence>
<dbReference type="eggNOG" id="COG3468">
    <property type="taxonomic scope" value="Bacteria"/>
</dbReference>
<dbReference type="InterPro" id="IPR005546">
    <property type="entry name" value="Autotransporte_beta"/>
</dbReference>
<accession>A0A076FDK6</accession>
<dbReference type="SMART" id="SM00869">
    <property type="entry name" value="Autotransporter"/>
    <property type="match status" value="1"/>
</dbReference>
<dbReference type="SUPFAM" id="SSF103515">
    <property type="entry name" value="Autotransporter"/>
    <property type="match status" value="1"/>
</dbReference>
<feature type="domain" description="Autotransporter" evidence="2">
    <location>
        <begin position="742"/>
        <end position="1016"/>
    </location>
</feature>
<sequence>MKTSTKKSNNKRRSVIAPVIISLVAATSLYFTTTFDYVGKPHDVPIGGLQYGDMLEGINGNFHGGWDINALIYTVRNKSDNNIKSVIGSVLSDVNKLTADNKPWHVETYNHMSNNIIKVDNSTLDYVAGAILGNADSNLYDIFSTSLNTVTVNDSTINKRIFGGYNYWRMPFGNKVTVNNTKVKGGVYSSVYGNRTDLTQFGNMRPGINGVGENNTLTIANGSVIEGDAAGTYTKAENSSATTKNTRVTIDGSTVKGTVYGDGNDELLKNNTLTSSSDNAIVTIRNKSTVNHVYGAKKFNGNIDNSNVTGWAVGASTNKDKTIDKTNLTIGVNTTVKGRVIGANIRGNGSVTGGTVNVANSEVKRNVLGVWANGSGTIKNTTTSVNSSIVNGIIYGGKNEKDGSVIRNIVNISKKTIANGAIGGESNSGEVRDNIVNLSDDSIINGNVLGGKSSTGSTTNNTISIREGVDITGNVIGGEVHDGKFGGKATNNTVNLYGSINLPNSILYGGKTDNGHGDVLTGNTLNVTSNKIVAKDIRNFENINTKVTKATLNGSPIVNLTGDGLTDLSKTTVSVSNLGTSFEAKVVDKITLFSKPNGTISKPKNDIINTMQGVSRGVTIILNKSDKPVVNPDLKPVTPTDDSRAGTGTSTVDKDKDTDKPTVDPKDKDKELSEEDKPVANEVLPSESEEAAISTLDVDGTIGSTTINKKIKNIAETGIADMDAANSASALLDKYLSSEQISNQVGNSSFGLIDNKKIRYNSSGSHVDIKGINLIAGVSHKKENILHGVFFEAGRGSYDSFNSTTQGDVKGNGNSHHFGFGGLVKAELPSNFYAEGSARVGKVKSTYSSNDLGIGNAKAETKYNASKVYYGTHFGLGKIFDLGARSNLDLYSKVYYTRTGSKNVNLSSGEDIKFEAINSIVSKTGFRYGYGFNDNLNLYAGAALEHEFDSKIKAHNSFTNQNIEAPSVKGSTGLFELGVKLNPIGKNDKFSLDVNLQGLTGKKQGIAGGIETKYKLY</sequence>
<dbReference type="RefSeq" id="WP_038452432.1">
    <property type="nucleotide sequence ID" value="NZ_CP009043.1"/>
</dbReference>
<keyword evidence="4" id="KW-1185">Reference proteome</keyword>
<dbReference type="EMBL" id="CP009043">
    <property type="protein sequence ID" value="AII13889.1"/>
    <property type="molecule type" value="Genomic_DNA"/>
</dbReference>
<evidence type="ECO:0000256" key="1">
    <source>
        <dbReference type="SAM" id="MobiDB-lite"/>
    </source>
</evidence>
<dbReference type="HOGENOM" id="CLU_018431_0_0_7"/>
<dbReference type="Gene3D" id="2.40.128.130">
    <property type="entry name" value="Autotransporter beta-domain"/>
    <property type="match status" value="1"/>
</dbReference>